<evidence type="ECO:0000256" key="1">
    <source>
        <dbReference type="SAM" id="MobiDB-lite"/>
    </source>
</evidence>
<dbReference type="Gene3D" id="3.40.50.850">
    <property type="entry name" value="Isochorismatase-like"/>
    <property type="match status" value="1"/>
</dbReference>
<evidence type="ECO:0000313" key="3">
    <source>
        <dbReference type="Proteomes" id="UP001257627"/>
    </source>
</evidence>
<keyword evidence="2" id="KW-0614">Plasmid</keyword>
<dbReference type="SUPFAM" id="SSF52499">
    <property type="entry name" value="Isochorismatase-like hydrolases"/>
    <property type="match status" value="1"/>
</dbReference>
<name>A0ABU3V539_9ACTN</name>
<comment type="caution">
    <text evidence="2">The sequence shown here is derived from an EMBL/GenBank/DDBJ whole genome shotgun (WGS) entry which is preliminary data.</text>
</comment>
<dbReference type="RefSeq" id="WP_266944119.1">
    <property type="nucleotide sequence ID" value="NZ_JAPEMK010000002.1"/>
</dbReference>
<evidence type="ECO:0008006" key="4">
    <source>
        <dbReference type="Google" id="ProtNLM"/>
    </source>
</evidence>
<dbReference type="InterPro" id="IPR053152">
    <property type="entry name" value="Hydrolase_YcaC-like"/>
</dbReference>
<dbReference type="PANTHER" id="PTHR43559">
    <property type="entry name" value="HYDROLASE YCAC-RELATED"/>
    <property type="match status" value="1"/>
</dbReference>
<dbReference type="InterPro" id="IPR036380">
    <property type="entry name" value="Isochorismatase-like_sf"/>
</dbReference>
<reference evidence="2 3" key="1">
    <citation type="submission" date="2023-02" db="EMBL/GenBank/DDBJ databases">
        <authorList>
            <person name="Maleckis M."/>
        </authorList>
    </citation>
    <scope>NUCLEOTIDE SEQUENCE [LARGE SCALE GENOMIC DNA]</scope>
    <source>
        <strain evidence="2 3">P8-A2</strain>
        <plasmid evidence="2">unnamed1</plasmid>
    </source>
</reference>
<evidence type="ECO:0000313" key="2">
    <source>
        <dbReference type="EMBL" id="MDU9001284.1"/>
    </source>
</evidence>
<dbReference type="PANTHER" id="PTHR43559:SF3">
    <property type="entry name" value="HYDROLASE YCAC-RELATED"/>
    <property type="match status" value="1"/>
</dbReference>
<dbReference type="EMBL" id="JARAKF010000003">
    <property type="protein sequence ID" value="MDU9001284.1"/>
    <property type="molecule type" value="Genomic_DNA"/>
</dbReference>
<organism evidence="2 3">
    <name type="scientific">Streptomyces mirabilis</name>
    <dbReference type="NCBI Taxonomy" id="68239"/>
    <lineage>
        <taxon>Bacteria</taxon>
        <taxon>Bacillati</taxon>
        <taxon>Actinomycetota</taxon>
        <taxon>Actinomycetes</taxon>
        <taxon>Kitasatosporales</taxon>
        <taxon>Streptomycetaceae</taxon>
        <taxon>Streptomyces</taxon>
    </lineage>
</organism>
<gene>
    <name evidence="2" type="ORF">PU648_55395</name>
</gene>
<geneLocation type="plasmid" evidence="2">
    <name>unnamed1</name>
</geneLocation>
<accession>A0ABU3V539</accession>
<feature type="region of interest" description="Disordered" evidence="1">
    <location>
        <begin position="82"/>
        <end position="108"/>
    </location>
</feature>
<keyword evidence="3" id="KW-1185">Reference proteome</keyword>
<dbReference type="Proteomes" id="UP001257627">
    <property type="component" value="Unassembled WGS sequence"/>
</dbReference>
<proteinExistence type="predicted"/>
<sequence length="108" mass="11450">MPVLQAEETALVMIDHAVGFGNLFRSHHVAEHVNNTVALAKTVLVYDLPLVVTNGADTSPSGPLFGQFKQVLGDTEVVVRQATSMPSPPNASRRPSPRPAAGSCCCRV</sequence>
<protein>
    <recommendedName>
        <fullName evidence="4">Isochorismatase family protein</fullName>
    </recommendedName>
</protein>